<dbReference type="AlphaFoldDB" id="A0A0W0FSP9"/>
<protein>
    <submittedName>
        <fullName evidence="1">Uncharacterized protein</fullName>
    </submittedName>
</protein>
<name>A0A0W0FSP9_MONRR</name>
<sequence>MPHSVTVSKISCTANLLVVHQLHSGWISWIVLAYFTPTFTQNRVTDVDPKEKLPNINIESVDLSTFITIAGTMPQVILDYYIPSNEHQPHSEIAAAIAEMLHILFITITSRQDLVQYFLVYHEYAYCSILNWHQNKLANVRLDIWDEGLYLWIMQELQYMGVVTCYYAQLGQFNTQASAPHQATKRPLGQLQFQVAGRQA</sequence>
<gene>
    <name evidence="1" type="ORF">WG66_8066</name>
</gene>
<organism evidence="1 2">
    <name type="scientific">Moniliophthora roreri</name>
    <name type="common">Frosty pod rot fungus</name>
    <name type="synonym">Monilia roreri</name>
    <dbReference type="NCBI Taxonomy" id="221103"/>
    <lineage>
        <taxon>Eukaryota</taxon>
        <taxon>Fungi</taxon>
        <taxon>Dikarya</taxon>
        <taxon>Basidiomycota</taxon>
        <taxon>Agaricomycotina</taxon>
        <taxon>Agaricomycetes</taxon>
        <taxon>Agaricomycetidae</taxon>
        <taxon>Agaricales</taxon>
        <taxon>Marasmiineae</taxon>
        <taxon>Marasmiaceae</taxon>
        <taxon>Moniliophthora</taxon>
    </lineage>
</organism>
<proteinExistence type="predicted"/>
<accession>A0A0W0FSP9</accession>
<comment type="caution">
    <text evidence="1">The sequence shown here is derived from an EMBL/GenBank/DDBJ whole genome shotgun (WGS) entry which is preliminary data.</text>
</comment>
<dbReference type="EMBL" id="LATX01001685">
    <property type="protein sequence ID" value="KTB39361.1"/>
    <property type="molecule type" value="Genomic_DNA"/>
</dbReference>
<evidence type="ECO:0000313" key="1">
    <source>
        <dbReference type="EMBL" id="KTB39361.1"/>
    </source>
</evidence>
<reference evidence="1 2" key="1">
    <citation type="submission" date="2015-12" db="EMBL/GenBank/DDBJ databases">
        <title>Draft genome sequence of Moniliophthora roreri, the causal agent of frosty pod rot of cacao.</title>
        <authorList>
            <person name="Aime M.C."/>
            <person name="Diaz-Valderrama J.R."/>
            <person name="Kijpornyongpan T."/>
            <person name="Phillips-Mora W."/>
        </authorList>
    </citation>
    <scope>NUCLEOTIDE SEQUENCE [LARGE SCALE GENOMIC DNA]</scope>
    <source>
        <strain evidence="1 2">MCA 2952</strain>
    </source>
</reference>
<evidence type="ECO:0000313" key="2">
    <source>
        <dbReference type="Proteomes" id="UP000054988"/>
    </source>
</evidence>
<dbReference type="Proteomes" id="UP000054988">
    <property type="component" value="Unassembled WGS sequence"/>
</dbReference>